<dbReference type="SMART" id="SM00869">
    <property type="entry name" value="Autotransporter"/>
    <property type="match status" value="1"/>
</dbReference>
<gene>
    <name evidence="2" type="ORF">LAL4801_04753</name>
</gene>
<dbReference type="InterPro" id="IPR006626">
    <property type="entry name" value="PbH1"/>
</dbReference>
<reference evidence="3" key="1">
    <citation type="submission" date="2015-07" db="EMBL/GenBank/DDBJ databases">
        <authorList>
            <person name="Rodrigo-Torres Lidia"/>
            <person name="Arahal R.David."/>
        </authorList>
    </citation>
    <scope>NUCLEOTIDE SEQUENCE [LARGE SCALE GENOMIC DNA]</scope>
    <source>
        <strain evidence="3">CECT 4801</strain>
    </source>
</reference>
<dbReference type="SUPFAM" id="SSF103515">
    <property type="entry name" value="Autotransporter"/>
    <property type="match status" value="1"/>
</dbReference>
<feature type="domain" description="Autotransporter" evidence="1">
    <location>
        <begin position="896"/>
        <end position="1173"/>
    </location>
</feature>
<evidence type="ECO:0000313" key="2">
    <source>
        <dbReference type="EMBL" id="CTQ46294.1"/>
    </source>
</evidence>
<evidence type="ECO:0000313" key="3">
    <source>
        <dbReference type="Proteomes" id="UP000048926"/>
    </source>
</evidence>
<sequence>MRSFPKSAVQRQLMLTSALAVPVVFGYAGRQAYAACSALGGGTYLCSGTLRTTQTINADNADVTMASGASIDTTGGTGNAITVTGNGALSFINTTGGLIQGEENAIDVRSTGDDGAIRGAVTINVTGDVSAVKGYGINALNESGSSGSITVTAASVTSATKDGIYARNRTTAGRDLTITTTGTVSGKKNGINARNDGTGRLTVTTADVTGGSGSGILAWNEGTDLSVRATGTVTVTGTGSGHDTRAGVVARNYGSGSLTIETVDVVASGGSEVDGIFADNAFGTDLSITATGAVTAENNGITATNRGSGSLSITAADVRGSKNDGIYGLIESTGTNLWITATGGVSGGRYGVFAKNEGSGVVTVTTATVTGGAKDGIYVRNSTSGTDITITANGPVTGEERGIYARNDGTGNTTLTVTTAAGVKNSGILAKNFNSAGDLTITATGAVSGASSGLYARNFGTGALRITTYDVEGFDGDHAENTANGINAEAHGTGLTITSSGTVSGTRSGIAARNMGTGSATISAVNATGGTTEGIYALNSFTGTDLTVTSTGRISGATNGIRAQNDGTGTTSVTAHDVFGTNNDGIYVLGASTSADITITGSVYGGRNGVGLGVAGLNTITITGTGALSGGDKAINTTVNTPVSDDTVVNYGTVTGDVDLGGGTNSFDNRSGGLFKSASTVNLGAGNTLTNEGDLSPGGTGTIQTTALTGNFVQTSSGTFSVDMNSEASTVDRINISGTATLSGNVKVNPLNLVDPTKTLTILSAAGGVTNNGLTARDTVVVDYTLVFPNATDVAIGNQYIDFTPVAPDGTSQLRTQNERNVGANMNAIYSDGGGAMHDLQLELMKIESIEAYQKALDRLHGEHYLVQVGAAIGSLHNFRESLLSCPSRLDGVAVAAADDYCLWGRVQGQRVDIRQTTSTIGGGETSYGFSGGLEVPLGDGMRVGVAGTVETSELSTNNSGTSDGMRYTIGAKFEKTWGALEASLGGYGGLAQYDTDRQVGLGFGTASSDQTISFAGIVSRLSYAFDTGTFRIVPMIDVAATRVGFGDVRETGAGSANLTISGSNDWILTATPAVGVMGTLHESPGYRINGSMKTGVSFFSNNDYRIHSRFTEAPSGVPSFVTTTKLDTTVMNLSAALELQKASGTSFKLAYTGSFGSVSRSNGGYLRAIVPF</sequence>
<evidence type="ECO:0000259" key="1">
    <source>
        <dbReference type="PROSITE" id="PS51208"/>
    </source>
</evidence>
<proteinExistence type="predicted"/>
<dbReference type="PROSITE" id="PS51208">
    <property type="entry name" value="AUTOTRANSPORTER"/>
    <property type="match status" value="1"/>
</dbReference>
<dbReference type="RefSeq" id="WP_145903824.1">
    <property type="nucleotide sequence ID" value="NZ_CXST01000003.1"/>
</dbReference>
<dbReference type="Gene3D" id="2.40.128.130">
    <property type="entry name" value="Autotransporter beta-domain"/>
    <property type="match status" value="1"/>
</dbReference>
<dbReference type="Pfam" id="PF03797">
    <property type="entry name" value="Autotransporter"/>
    <property type="match status" value="1"/>
</dbReference>
<accession>A0A0M6Y9A0</accession>
<name>A0A0M6Y9A0_9HYPH</name>
<keyword evidence="3" id="KW-1185">Reference proteome</keyword>
<dbReference type="Proteomes" id="UP000048926">
    <property type="component" value="Unassembled WGS sequence"/>
</dbReference>
<dbReference type="OrthoDB" id="7794164at2"/>
<protein>
    <recommendedName>
        <fullName evidence="1">Autotransporter domain-containing protein</fullName>
    </recommendedName>
</protein>
<organism evidence="2 3">
    <name type="scientific">Roseibium aggregatum</name>
    <dbReference type="NCBI Taxonomy" id="187304"/>
    <lineage>
        <taxon>Bacteria</taxon>
        <taxon>Pseudomonadati</taxon>
        <taxon>Pseudomonadota</taxon>
        <taxon>Alphaproteobacteria</taxon>
        <taxon>Hyphomicrobiales</taxon>
        <taxon>Stappiaceae</taxon>
        <taxon>Roseibium</taxon>
    </lineage>
</organism>
<dbReference type="InterPro" id="IPR036709">
    <property type="entry name" value="Autotransporte_beta_dom_sf"/>
</dbReference>
<dbReference type="EMBL" id="CXST01000003">
    <property type="protein sequence ID" value="CTQ46294.1"/>
    <property type="molecule type" value="Genomic_DNA"/>
</dbReference>
<dbReference type="SMART" id="SM00710">
    <property type="entry name" value="PbH1"/>
    <property type="match status" value="7"/>
</dbReference>
<dbReference type="InterPro" id="IPR005546">
    <property type="entry name" value="Autotransporte_beta"/>
</dbReference>
<dbReference type="AlphaFoldDB" id="A0A0M6Y9A0"/>